<organism evidence="1 2">
    <name type="scientific">Pomacea canaliculata</name>
    <name type="common">Golden apple snail</name>
    <dbReference type="NCBI Taxonomy" id="400727"/>
    <lineage>
        <taxon>Eukaryota</taxon>
        <taxon>Metazoa</taxon>
        <taxon>Spiralia</taxon>
        <taxon>Lophotrochozoa</taxon>
        <taxon>Mollusca</taxon>
        <taxon>Gastropoda</taxon>
        <taxon>Caenogastropoda</taxon>
        <taxon>Architaenioglossa</taxon>
        <taxon>Ampullarioidea</taxon>
        <taxon>Ampullariidae</taxon>
        <taxon>Pomacea</taxon>
    </lineage>
</organism>
<evidence type="ECO:0000313" key="2">
    <source>
        <dbReference type="Proteomes" id="UP000245119"/>
    </source>
</evidence>
<protein>
    <submittedName>
        <fullName evidence="1">Uncharacterized protein</fullName>
    </submittedName>
</protein>
<gene>
    <name evidence="1" type="ORF">C0Q70_07324</name>
</gene>
<evidence type="ECO:0000313" key="1">
    <source>
        <dbReference type="EMBL" id="PVD31898.1"/>
    </source>
</evidence>
<name>A0A2T7PEQ4_POMCA</name>
<proteinExistence type="predicted"/>
<sequence>MDEEVMEEKDFSRPVFLRKPGKHCDVTMAVPLSSLSLSSAADCHVFQARWGCMWMWMTLCRRTLTPTARST</sequence>
<dbReference type="AlphaFoldDB" id="A0A2T7PEQ4"/>
<dbReference type="EMBL" id="PZQS01000004">
    <property type="protein sequence ID" value="PVD31898.1"/>
    <property type="molecule type" value="Genomic_DNA"/>
</dbReference>
<keyword evidence="2" id="KW-1185">Reference proteome</keyword>
<dbReference type="Proteomes" id="UP000245119">
    <property type="component" value="Linkage Group LG4"/>
</dbReference>
<reference evidence="1 2" key="1">
    <citation type="submission" date="2018-04" db="EMBL/GenBank/DDBJ databases">
        <title>The genome of golden apple snail Pomacea canaliculata provides insight into stress tolerance and invasive adaptation.</title>
        <authorList>
            <person name="Liu C."/>
            <person name="Liu B."/>
            <person name="Ren Y."/>
            <person name="Zhang Y."/>
            <person name="Wang H."/>
            <person name="Li S."/>
            <person name="Jiang F."/>
            <person name="Yin L."/>
            <person name="Zhang G."/>
            <person name="Qian W."/>
            <person name="Fan W."/>
        </authorList>
    </citation>
    <scope>NUCLEOTIDE SEQUENCE [LARGE SCALE GENOMIC DNA]</scope>
    <source>
        <strain evidence="1">SZHN2017</strain>
        <tissue evidence="1">Muscle</tissue>
    </source>
</reference>
<comment type="caution">
    <text evidence="1">The sequence shown here is derived from an EMBL/GenBank/DDBJ whole genome shotgun (WGS) entry which is preliminary data.</text>
</comment>
<accession>A0A2T7PEQ4</accession>